<dbReference type="OrthoDB" id="9795329at2"/>
<dbReference type="SUPFAM" id="SSF47616">
    <property type="entry name" value="GST C-terminal domain-like"/>
    <property type="match status" value="1"/>
</dbReference>
<dbReference type="Proteomes" id="UP000182719">
    <property type="component" value="Unassembled WGS sequence"/>
</dbReference>
<reference evidence="3" key="1">
    <citation type="submission" date="2016-10" db="EMBL/GenBank/DDBJ databases">
        <authorList>
            <person name="Varghese N."/>
            <person name="Submissions S."/>
        </authorList>
    </citation>
    <scope>NUCLEOTIDE SEQUENCE [LARGE SCALE GENOMIC DNA]</scope>
    <source>
        <strain evidence="3">DSM 17044</strain>
    </source>
</reference>
<dbReference type="Gene3D" id="3.40.30.10">
    <property type="entry name" value="Glutaredoxin"/>
    <property type="match status" value="1"/>
</dbReference>
<feature type="domain" description="GST N-terminal" evidence="1">
    <location>
        <begin position="1"/>
        <end position="81"/>
    </location>
</feature>
<name>A0A1H7HHQ3_STIAU</name>
<dbReference type="InterPro" id="IPR004045">
    <property type="entry name" value="Glutathione_S-Trfase_N"/>
</dbReference>
<evidence type="ECO:0000313" key="3">
    <source>
        <dbReference type="Proteomes" id="UP000182719"/>
    </source>
</evidence>
<dbReference type="PROSITE" id="PS50404">
    <property type="entry name" value="GST_NTER"/>
    <property type="match status" value="1"/>
</dbReference>
<dbReference type="InterPro" id="IPR036249">
    <property type="entry name" value="Thioredoxin-like_sf"/>
</dbReference>
<proteinExistence type="predicted"/>
<dbReference type="GO" id="GO:0016740">
    <property type="term" value="F:transferase activity"/>
    <property type="evidence" value="ECO:0007669"/>
    <property type="project" value="UniProtKB-KW"/>
</dbReference>
<dbReference type="RefSeq" id="WP_075005166.1">
    <property type="nucleotide sequence ID" value="NZ_FOAP01000001.1"/>
</dbReference>
<dbReference type="AlphaFoldDB" id="A0A1H7HHQ3"/>
<keyword evidence="3" id="KW-1185">Reference proteome</keyword>
<gene>
    <name evidence="2" type="ORF">SAMN05444354_101722</name>
</gene>
<protein>
    <submittedName>
        <fullName evidence="2">Glutathione S-transferase</fullName>
    </submittedName>
</protein>
<organism evidence="2 3">
    <name type="scientific">Stigmatella aurantiaca</name>
    <dbReference type="NCBI Taxonomy" id="41"/>
    <lineage>
        <taxon>Bacteria</taxon>
        <taxon>Pseudomonadati</taxon>
        <taxon>Myxococcota</taxon>
        <taxon>Myxococcia</taxon>
        <taxon>Myxococcales</taxon>
        <taxon>Cystobacterineae</taxon>
        <taxon>Archangiaceae</taxon>
        <taxon>Stigmatella</taxon>
    </lineage>
</organism>
<sequence length="203" mass="23118">MKLYGTLTSPFVRRVRIVALELGQSFEFITTAAPEGDAVLRQHTPLWKWPTAVFTENGTKRVLWDSRNIIDDLFAQHGTGPFQLPTPEEAWKERNAIEAIDGALEASIHLFYLEKEGLSIQAAPYLTKQSQRVASVMTWAESQLHGASFFEKPRLGMAELALLTTLDFMVFRNRYPVAQHPKLVEFQRILSERPSIRQTYPTA</sequence>
<dbReference type="Pfam" id="PF13417">
    <property type="entry name" value="GST_N_3"/>
    <property type="match status" value="1"/>
</dbReference>
<dbReference type="SUPFAM" id="SSF52833">
    <property type="entry name" value="Thioredoxin-like"/>
    <property type="match status" value="1"/>
</dbReference>
<accession>A0A1H7HHQ3</accession>
<dbReference type="Gene3D" id="1.20.1050.10">
    <property type="match status" value="1"/>
</dbReference>
<keyword evidence="2" id="KW-0808">Transferase</keyword>
<dbReference type="EMBL" id="FOAP01000001">
    <property type="protein sequence ID" value="SEK49893.1"/>
    <property type="molecule type" value="Genomic_DNA"/>
</dbReference>
<dbReference type="InterPro" id="IPR036282">
    <property type="entry name" value="Glutathione-S-Trfase_C_sf"/>
</dbReference>
<evidence type="ECO:0000259" key="1">
    <source>
        <dbReference type="PROSITE" id="PS50404"/>
    </source>
</evidence>
<evidence type="ECO:0000313" key="2">
    <source>
        <dbReference type="EMBL" id="SEK49893.1"/>
    </source>
</evidence>